<gene>
    <name evidence="2" type="ordered locus">Dde_0058</name>
</gene>
<evidence type="ECO:0000313" key="3">
    <source>
        <dbReference type="Proteomes" id="UP000002710"/>
    </source>
</evidence>
<protein>
    <submittedName>
        <fullName evidence="2">Peptidase U32</fullName>
    </submittedName>
</protein>
<dbReference type="InterPro" id="IPR051454">
    <property type="entry name" value="RNA/ubiquinone_mod_enzymes"/>
</dbReference>
<dbReference type="Pfam" id="PF01136">
    <property type="entry name" value="Peptidase_U32"/>
    <property type="match status" value="1"/>
</dbReference>
<dbReference type="STRING" id="207559.Dde_0058"/>
<dbReference type="PANTHER" id="PTHR30217:SF10">
    <property type="entry name" value="23S RRNA 5-HYDROXYCYTIDINE C2501 SYNTHASE"/>
    <property type="match status" value="1"/>
</dbReference>
<name>Q30UR2_OLEA2</name>
<accession>Q30UR2</accession>
<keyword evidence="3" id="KW-1185">Reference proteome</keyword>
<evidence type="ECO:0000256" key="1">
    <source>
        <dbReference type="SAM" id="MobiDB-lite"/>
    </source>
</evidence>
<dbReference type="KEGG" id="dde:Dde_0058"/>
<dbReference type="HOGENOM" id="CLU_011540_4_1_7"/>
<dbReference type="Proteomes" id="UP000002710">
    <property type="component" value="Chromosome"/>
</dbReference>
<sequence length="658" mass="73680">MKKLPEILAPAGDTQSFLAALAAGADAVYVGMKHFSARMQADNFSVKELARMVELARREDRKVYIALNSMLKPTDPAAAGRLIRRLARGVQPHALIMQDLGAVEMARQAGFEGEIHLSTLANITHPAALHAARRMGADRVILPRELDIDEVRQCNDACPEGLDLELFVHGALCYCVSGRCYWSSYMGGKSGLRGRCVQPCRRVYKQKSREGRYFSCLDLSLDVLARNLLDMENLSSWKIEGRKKGPHYVFYTVTAYRMLRDNPGDPSVRKQAEDLLKQALSRPTTHARFLPQRQHPVTAPNDSTSSGMLVGKLARDKKGALEFKPRMELQPQDFLRVGFEDDPWHRTVRVTRRVPKGGAFTLPHAKGRPPAAGTPVFLIDRREKDLVDLLRRWEGRLADVRGGSETSVDFEPVLPVRLDKPGKGFTVLLHGSIPKGRRGGREGGVVDGLWLSPRTAEVSRTLVSRYSWWLPPVIWPNEEDQWKRLITQVLRNGARHFVLGAPWQMELFPENAKIAPVAGPFCNVANPAALAVLERMGFRGAIVSPELSGEEVLSLPSMSPLPLGVVLSGYWPMGVTRNPLQPLKQGEPFLSPKREPFWARRYGQNTWIFPGWPLDITAHQDELKAAGYTIFVHMKEQPPREVPEPSRSSSFNWDLTLL</sequence>
<dbReference type="RefSeq" id="WP_011366246.1">
    <property type="nucleotide sequence ID" value="NC_007519.1"/>
</dbReference>
<dbReference type="PANTHER" id="PTHR30217">
    <property type="entry name" value="PEPTIDASE U32 FAMILY"/>
    <property type="match status" value="1"/>
</dbReference>
<proteinExistence type="predicted"/>
<feature type="region of interest" description="Disordered" evidence="1">
    <location>
        <begin position="637"/>
        <end position="658"/>
    </location>
</feature>
<dbReference type="AlphaFoldDB" id="Q30UR2"/>
<dbReference type="InterPro" id="IPR001539">
    <property type="entry name" value="Peptidase_U32"/>
</dbReference>
<dbReference type="eggNOG" id="COG0826">
    <property type="taxonomic scope" value="Bacteria"/>
</dbReference>
<reference evidence="2 3" key="1">
    <citation type="journal article" date="2011" name="J. Bacteriol.">
        <title>Complete genome sequence and updated annotation of Desulfovibrio alaskensis G20.</title>
        <authorList>
            <person name="Hauser L.J."/>
            <person name="Land M.L."/>
            <person name="Brown S.D."/>
            <person name="Larimer F."/>
            <person name="Keller K.L."/>
            <person name="Rapp-Giles B.J."/>
            <person name="Price M.N."/>
            <person name="Lin M."/>
            <person name="Bruce D.C."/>
            <person name="Detter J.C."/>
            <person name="Tapia R."/>
            <person name="Han C.S."/>
            <person name="Goodwin L.A."/>
            <person name="Cheng J.F."/>
            <person name="Pitluck S."/>
            <person name="Copeland A."/>
            <person name="Lucas S."/>
            <person name="Nolan M."/>
            <person name="Lapidus A.L."/>
            <person name="Palumbo A.V."/>
            <person name="Wall J.D."/>
        </authorList>
    </citation>
    <scope>NUCLEOTIDE SEQUENCE [LARGE SCALE GENOMIC DNA]</scope>
    <source>
        <strain evidence="3">ATCC BAA 1058 / DSM 17464 / G20</strain>
    </source>
</reference>
<evidence type="ECO:0000313" key="2">
    <source>
        <dbReference type="EMBL" id="ABB36859.2"/>
    </source>
</evidence>
<organism evidence="2 3">
    <name type="scientific">Oleidesulfovibrio alaskensis (strain ATCC BAA-1058 / DSM 17464 / G20)</name>
    <name type="common">Desulfovibrio alaskensis</name>
    <dbReference type="NCBI Taxonomy" id="207559"/>
    <lineage>
        <taxon>Bacteria</taxon>
        <taxon>Pseudomonadati</taxon>
        <taxon>Thermodesulfobacteriota</taxon>
        <taxon>Desulfovibrionia</taxon>
        <taxon>Desulfovibrionales</taxon>
        <taxon>Desulfovibrionaceae</taxon>
        <taxon>Oleidesulfovibrio</taxon>
    </lineage>
</organism>
<dbReference type="EMBL" id="CP000112">
    <property type="protein sequence ID" value="ABB36859.2"/>
    <property type="molecule type" value="Genomic_DNA"/>
</dbReference>